<dbReference type="Proteomes" id="UP000032266">
    <property type="component" value="Chromosome"/>
</dbReference>
<dbReference type="GO" id="GO:0045893">
    <property type="term" value="P:positive regulation of DNA-templated transcription"/>
    <property type="evidence" value="ECO:0007669"/>
    <property type="project" value="InterPro"/>
</dbReference>
<dbReference type="PANTHER" id="PTHR30204:SF94">
    <property type="entry name" value="HEAVY METAL-DEPENDENT TRANSCRIPTIONAL REGULATOR HI_0293-RELATED"/>
    <property type="match status" value="1"/>
</dbReference>
<sequence>MKISEAARQSGLPAKTIRYYESIGLFNSERQQNGYRDYQERDVKQLRFINRARQLGFSLDECRGLLQLFRDPHRTSRHVKELAESRMHLIDEQIANLMAMKETLSGLITQCPGNDDSDCIILDKLADEKH</sequence>
<dbReference type="GO" id="GO:0003677">
    <property type="term" value="F:DNA binding"/>
    <property type="evidence" value="ECO:0007669"/>
    <property type="project" value="UniProtKB-KW"/>
</dbReference>
<dbReference type="HOGENOM" id="CLU_060077_2_0_6"/>
<dbReference type="InterPro" id="IPR000551">
    <property type="entry name" value="MerR-type_HTH_dom"/>
</dbReference>
<keyword evidence="5" id="KW-0804">Transcription</keyword>
<dbReference type="STRING" id="1445510.YC6258_00281"/>
<dbReference type="SUPFAM" id="SSF46955">
    <property type="entry name" value="Putative DNA-binding domain"/>
    <property type="match status" value="1"/>
</dbReference>
<dbReference type="InterPro" id="IPR011789">
    <property type="entry name" value="CueR"/>
</dbReference>
<evidence type="ECO:0000256" key="1">
    <source>
        <dbReference type="ARBA" id="ARBA00004496"/>
    </source>
</evidence>
<dbReference type="EMBL" id="CP007142">
    <property type="protein sequence ID" value="AJQ92331.1"/>
    <property type="molecule type" value="Genomic_DNA"/>
</dbReference>
<dbReference type="PRINTS" id="PR00040">
    <property type="entry name" value="HTHMERR"/>
</dbReference>
<dbReference type="PROSITE" id="PS50937">
    <property type="entry name" value="HTH_MERR_2"/>
    <property type="match status" value="1"/>
</dbReference>
<keyword evidence="3" id="KW-0805">Transcription regulation</keyword>
<comment type="subcellular location">
    <subcellularLocation>
        <location evidence="1">Cytoplasm</location>
    </subcellularLocation>
</comment>
<accession>A0A0C5VDQ5</accession>
<dbReference type="GO" id="GO:0005737">
    <property type="term" value="C:cytoplasm"/>
    <property type="evidence" value="ECO:0007669"/>
    <property type="project" value="UniProtKB-SubCell"/>
</dbReference>
<evidence type="ECO:0000313" key="8">
    <source>
        <dbReference type="Proteomes" id="UP000032266"/>
    </source>
</evidence>
<dbReference type="RefSeq" id="WP_044615420.1">
    <property type="nucleotide sequence ID" value="NZ_CP007142.1"/>
</dbReference>
<evidence type="ECO:0000256" key="2">
    <source>
        <dbReference type="ARBA" id="ARBA00022490"/>
    </source>
</evidence>
<dbReference type="Pfam" id="PF13411">
    <property type="entry name" value="MerR_1"/>
    <property type="match status" value="1"/>
</dbReference>
<dbReference type="OrthoDB" id="9808480at2"/>
<evidence type="ECO:0000259" key="6">
    <source>
        <dbReference type="PROSITE" id="PS50937"/>
    </source>
</evidence>
<dbReference type="GO" id="GO:0005507">
    <property type="term" value="F:copper ion binding"/>
    <property type="evidence" value="ECO:0007669"/>
    <property type="project" value="InterPro"/>
</dbReference>
<dbReference type="GO" id="GO:0003700">
    <property type="term" value="F:DNA-binding transcription factor activity"/>
    <property type="evidence" value="ECO:0007669"/>
    <property type="project" value="InterPro"/>
</dbReference>
<evidence type="ECO:0000256" key="4">
    <source>
        <dbReference type="ARBA" id="ARBA00023125"/>
    </source>
</evidence>
<dbReference type="InterPro" id="IPR047057">
    <property type="entry name" value="MerR_fam"/>
</dbReference>
<reference evidence="7 8" key="1">
    <citation type="submission" date="2014-01" db="EMBL/GenBank/DDBJ databases">
        <title>Full genme sequencing of cellulolytic bacterium Gynuella sunshinyii YC6258T gen. nov., sp. nov.</title>
        <authorList>
            <person name="Khan H."/>
            <person name="Chung E.J."/>
            <person name="Chung Y.R."/>
        </authorList>
    </citation>
    <scope>NUCLEOTIDE SEQUENCE [LARGE SCALE GENOMIC DNA]</scope>
    <source>
        <strain evidence="7 8">YC6258</strain>
    </source>
</reference>
<dbReference type="PANTHER" id="PTHR30204">
    <property type="entry name" value="REDOX-CYCLING DRUG-SENSING TRANSCRIPTIONAL ACTIVATOR SOXR"/>
    <property type="match status" value="1"/>
</dbReference>
<evidence type="ECO:0000256" key="5">
    <source>
        <dbReference type="ARBA" id="ARBA00023163"/>
    </source>
</evidence>
<dbReference type="Gene3D" id="1.10.1660.10">
    <property type="match status" value="1"/>
</dbReference>
<dbReference type="PATRIC" id="fig|1445510.3.peg.272"/>
<dbReference type="InterPro" id="IPR009061">
    <property type="entry name" value="DNA-bd_dom_put_sf"/>
</dbReference>
<gene>
    <name evidence="7" type="ORF">YC6258_00281</name>
</gene>
<keyword evidence="2" id="KW-0963">Cytoplasm</keyword>
<dbReference type="KEGG" id="gsn:YC6258_00281"/>
<keyword evidence="8" id="KW-1185">Reference proteome</keyword>
<keyword evidence="4" id="KW-0238">DNA-binding</keyword>
<dbReference type="SMART" id="SM00422">
    <property type="entry name" value="HTH_MERR"/>
    <property type="match status" value="1"/>
</dbReference>
<organism evidence="7 8">
    <name type="scientific">Gynuella sunshinyii YC6258</name>
    <dbReference type="NCBI Taxonomy" id="1445510"/>
    <lineage>
        <taxon>Bacteria</taxon>
        <taxon>Pseudomonadati</taxon>
        <taxon>Pseudomonadota</taxon>
        <taxon>Gammaproteobacteria</taxon>
        <taxon>Oceanospirillales</taxon>
        <taxon>Saccharospirillaceae</taxon>
        <taxon>Gynuella</taxon>
    </lineage>
</organism>
<protein>
    <submittedName>
        <fullName evidence="7">Putative transcriptional regulator</fullName>
    </submittedName>
</protein>
<dbReference type="AlphaFoldDB" id="A0A0C5VDQ5"/>
<evidence type="ECO:0000256" key="3">
    <source>
        <dbReference type="ARBA" id="ARBA00023015"/>
    </source>
</evidence>
<feature type="domain" description="HTH merR-type" evidence="6">
    <location>
        <begin position="1"/>
        <end position="68"/>
    </location>
</feature>
<dbReference type="NCBIfam" id="TIGR02044">
    <property type="entry name" value="CueR"/>
    <property type="match status" value="1"/>
</dbReference>
<evidence type="ECO:0000313" key="7">
    <source>
        <dbReference type="EMBL" id="AJQ92331.1"/>
    </source>
</evidence>
<proteinExistence type="predicted"/>
<name>A0A0C5VDQ5_9GAMM</name>